<evidence type="ECO:0000256" key="8">
    <source>
        <dbReference type="ARBA" id="ARBA00049244"/>
    </source>
</evidence>
<dbReference type="NCBIfam" id="TIGR01128">
    <property type="entry name" value="holA"/>
    <property type="match status" value="1"/>
</dbReference>
<dbReference type="GO" id="GO:0006261">
    <property type="term" value="P:DNA-templated DNA replication"/>
    <property type="evidence" value="ECO:0007669"/>
    <property type="project" value="TreeGrafter"/>
</dbReference>
<evidence type="ECO:0000256" key="7">
    <source>
        <dbReference type="ARBA" id="ARBA00034754"/>
    </source>
</evidence>
<accession>J0R763</accession>
<evidence type="ECO:0000256" key="3">
    <source>
        <dbReference type="ARBA" id="ARBA00022679"/>
    </source>
</evidence>
<evidence type="ECO:0000256" key="2">
    <source>
        <dbReference type="ARBA" id="ARBA00017703"/>
    </source>
</evidence>
<dbReference type="Pfam" id="PF06144">
    <property type="entry name" value="DNA_pol3_delta"/>
    <property type="match status" value="1"/>
</dbReference>
<dbReference type="GO" id="GO:0009360">
    <property type="term" value="C:DNA polymerase III complex"/>
    <property type="evidence" value="ECO:0007669"/>
    <property type="project" value="InterPro"/>
</dbReference>
<evidence type="ECO:0000256" key="5">
    <source>
        <dbReference type="ARBA" id="ARBA00022705"/>
    </source>
</evidence>
<keyword evidence="6" id="KW-0239">DNA-directed DNA polymerase</keyword>
<dbReference type="Proteomes" id="UP000008952">
    <property type="component" value="Unassembled WGS sequence"/>
</dbReference>
<protein>
    <recommendedName>
        <fullName evidence="2">DNA polymerase III subunit delta</fullName>
        <ecNumber evidence="1">2.7.7.7</ecNumber>
    </recommendedName>
</protein>
<comment type="caution">
    <text evidence="10">The sequence shown here is derived from an EMBL/GenBank/DDBJ whole genome shotgun (WGS) entry which is preliminary data.</text>
</comment>
<dbReference type="Gene3D" id="3.40.50.300">
    <property type="entry name" value="P-loop containing nucleotide triphosphate hydrolases"/>
    <property type="match status" value="1"/>
</dbReference>
<dbReference type="InterPro" id="IPR010372">
    <property type="entry name" value="DNA_pol3_delta_N"/>
</dbReference>
<evidence type="ECO:0000259" key="9">
    <source>
        <dbReference type="Pfam" id="PF06144"/>
    </source>
</evidence>
<dbReference type="PANTHER" id="PTHR34388">
    <property type="entry name" value="DNA POLYMERASE III SUBUNIT DELTA"/>
    <property type="match status" value="1"/>
</dbReference>
<dbReference type="AlphaFoldDB" id="J0R763"/>
<keyword evidence="3" id="KW-0808">Transferase</keyword>
<dbReference type="HOGENOM" id="CLU_068860_1_0_5"/>
<dbReference type="STRING" id="1094558.ME5_00269"/>
<dbReference type="GO" id="GO:0003677">
    <property type="term" value="F:DNA binding"/>
    <property type="evidence" value="ECO:0007669"/>
    <property type="project" value="InterPro"/>
</dbReference>
<dbReference type="Gene3D" id="1.10.8.60">
    <property type="match status" value="1"/>
</dbReference>
<evidence type="ECO:0000313" key="10">
    <source>
        <dbReference type="EMBL" id="EJF91574.1"/>
    </source>
</evidence>
<dbReference type="EMBL" id="AIMB01000002">
    <property type="protein sequence ID" value="EJF91574.1"/>
    <property type="molecule type" value="Genomic_DNA"/>
</dbReference>
<dbReference type="SUPFAM" id="SSF52540">
    <property type="entry name" value="P-loop containing nucleoside triphosphate hydrolases"/>
    <property type="match status" value="1"/>
</dbReference>
<dbReference type="GO" id="GO:0003887">
    <property type="term" value="F:DNA-directed DNA polymerase activity"/>
    <property type="evidence" value="ECO:0007669"/>
    <property type="project" value="UniProtKB-KW"/>
</dbReference>
<name>J0R763_9HYPH</name>
<comment type="catalytic activity">
    <reaction evidence="8">
        <text>DNA(n) + a 2'-deoxyribonucleoside 5'-triphosphate = DNA(n+1) + diphosphate</text>
        <dbReference type="Rhea" id="RHEA:22508"/>
        <dbReference type="Rhea" id="RHEA-COMP:17339"/>
        <dbReference type="Rhea" id="RHEA-COMP:17340"/>
        <dbReference type="ChEBI" id="CHEBI:33019"/>
        <dbReference type="ChEBI" id="CHEBI:61560"/>
        <dbReference type="ChEBI" id="CHEBI:173112"/>
        <dbReference type="EC" id="2.7.7.7"/>
    </reaction>
</comment>
<dbReference type="Gene3D" id="1.20.272.10">
    <property type="match status" value="1"/>
</dbReference>
<dbReference type="EC" id="2.7.7.7" evidence="1"/>
<dbReference type="PANTHER" id="PTHR34388:SF1">
    <property type="entry name" value="DNA POLYMERASE III SUBUNIT DELTA"/>
    <property type="match status" value="1"/>
</dbReference>
<dbReference type="InterPro" id="IPR008921">
    <property type="entry name" value="DNA_pol3_clamp-load_cplx_C"/>
</dbReference>
<sequence>MAQKKAHEVDRFLSRLEKNFPIVLIYGPDKGLVSERANIYAALTEIALDDPFSNIRLEAIDIEKDTARLEDEAYTMSLFGGNRLIWIRNATNQKGLIEAMKTLLKTPPPQTYVLIEAGDLKKGTGIRNLIETASTAMALPCFQDDARALDGLIDQVLEENTLTLSLEARKWLRESLGSDRLISRGELEKLCLYAKGKNEIQLDDVKEVVSDVSALSQDEIIDAMLIGDLKNFNDQFDRYIATGSPLFLILNAALRQFQQLQLLRQSIEFEGKTPFSVVAAARPPIFFRRQKLVERALAHWSSKTIAQAMIRLQKTVFESRENTHLSEAITRQALLALTLNAKHHS</sequence>
<dbReference type="InterPro" id="IPR027417">
    <property type="entry name" value="P-loop_NTPase"/>
</dbReference>
<dbReference type="InterPro" id="IPR005790">
    <property type="entry name" value="DNA_polIII_delta"/>
</dbReference>
<dbReference type="SUPFAM" id="SSF48019">
    <property type="entry name" value="post-AAA+ oligomerization domain-like"/>
    <property type="match status" value="1"/>
</dbReference>
<dbReference type="OrthoDB" id="9804983at2"/>
<comment type="similarity">
    <text evidence="7">Belongs to the DNA polymerase HolA subunit family.</text>
</comment>
<reference evidence="10 11" key="1">
    <citation type="submission" date="2012-03" db="EMBL/GenBank/DDBJ databases">
        <title>The Genome Sequence of Bartonella tamiae Th239.</title>
        <authorList>
            <consortium name="The Broad Institute Genome Sequencing Platform"/>
            <consortium name="The Broad Institute Genome Sequencing Center for Infectious Disease"/>
            <person name="Feldgarden M."/>
            <person name="Kirby J."/>
            <person name="Kosoy M."/>
            <person name="Birtles R."/>
            <person name="Probert W.S."/>
            <person name="Chiaraviglio L."/>
            <person name="Young S.K."/>
            <person name="Zeng Q."/>
            <person name="Gargeya S."/>
            <person name="Fitzgerald M."/>
            <person name="Haas B."/>
            <person name="Abouelleil A."/>
            <person name="Alvarado L."/>
            <person name="Arachchi H.M."/>
            <person name="Berlin A."/>
            <person name="Chapman S.B."/>
            <person name="Gearin G."/>
            <person name="Goldberg J."/>
            <person name="Griggs A."/>
            <person name="Gujja S."/>
            <person name="Hansen M."/>
            <person name="Heiman D."/>
            <person name="Howarth C."/>
            <person name="Larimer J."/>
            <person name="Lui A."/>
            <person name="MacDonald P.J.P."/>
            <person name="McCowen C."/>
            <person name="Montmayeur A."/>
            <person name="Murphy C."/>
            <person name="Neiman D."/>
            <person name="Pearson M."/>
            <person name="Priest M."/>
            <person name="Roberts A."/>
            <person name="Saif S."/>
            <person name="Shea T."/>
            <person name="Sisk P."/>
            <person name="Stolte C."/>
            <person name="Sykes S."/>
            <person name="Wortman J."/>
            <person name="Nusbaum C."/>
            <person name="Birren B."/>
        </authorList>
    </citation>
    <scope>NUCLEOTIDE SEQUENCE [LARGE SCALE GENOMIC DNA]</scope>
    <source>
        <strain evidence="10 11">Th239</strain>
    </source>
</reference>
<dbReference type="RefSeq" id="WP_008037726.1">
    <property type="nucleotide sequence ID" value="NZ_JH725147.1"/>
</dbReference>
<keyword evidence="11" id="KW-1185">Reference proteome</keyword>
<dbReference type="PATRIC" id="fig|1094558.3.peg.303"/>
<dbReference type="eggNOG" id="COG1466">
    <property type="taxonomic scope" value="Bacteria"/>
</dbReference>
<evidence type="ECO:0000256" key="6">
    <source>
        <dbReference type="ARBA" id="ARBA00022932"/>
    </source>
</evidence>
<feature type="domain" description="DNA polymerase III delta N-terminal" evidence="9">
    <location>
        <begin position="24"/>
        <end position="124"/>
    </location>
</feature>
<organism evidence="10 11">
    <name type="scientific">Bartonella tamiae Th239</name>
    <dbReference type="NCBI Taxonomy" id="1094558"/>
    <lineage>
        <taxon>Bacteria</taxon>
        <taxon>Pseudomonadati</taxon>
        <taxon>Pseudomonadota</taxon>
        <taxon>Alphaproteobacteria</taxon>
        <taxon>Hyphomicrobiales</taxon>
        <taxon>Bartonellaceae</taxon>
        <taxon>Bartonella</taxon>
    </lineage>
</organism>
<evidence type="ECO:0000256" key="4">
    <source>
        <dbReference type="ARBA" id="ARBA00022695"/>
    </source>
</evidence>
<evidence type="ECO:0000313" key="11">
    <source>
        <dbReference type="Proteomes" id="UP000008952"/>
    </source>
</evidence>
<keyword evidence="4" id="KW-0548">Nucleotidyltransferase</keyword>
<gene>
    <name evidence="10" type="ORF">ME5_00269</name>
</gene>
<keyword evidence="5" id="KW-0235">DNA replication</keyword>
<evidence type="ECO:0000256" key="1">
    <source>
        <dbReference type="ARBA" id="ARBA00012417"/>
    </source>
</evidence>
<proteinExistence type="inferred from homology"/>